<dbReference type="Proteomes" id="UP000199705">
    <property type="component" value="Unassembled WGS sequence"/>
</dbReference>
<organism evidence="1 2">
    <name type="scientific">Mucilaginibacter gossypii</name>
    <dbReference type="NCBI Taxonomy" id="551996"/>
    <lineage>
        <taxon>Bacteria</taxon>
        <taxon>Pseudomonadati</taxon>
        <taxon>Bacteroidota</taxon>
        <taxon>Sphingobacteriia</taxon>
        <taxon>Sphingobacteriales</taxon>
        <taxon>Sphingobacteriaceae</taxon>
        <taxon>Mucilaginibacter</taxon>
    </lineage>
</organism>
<accession>A0A1G7ZXF1</accession>
<evidence type="ECO:0008006" key="3">
    <source>
        <dbReference type="Google" id="ProtNLM"/>
    </source>
</evidence>
<protein>
    <recommendedName>
        <fullName evidence="3">DUF2116 family Zn-ribbon domain-containing protein</fullName>
    </recommendedName>
</protein>
<sequence>MIPDDLNNTNEKACLECGQPLGAGRDDRKFCNDICRTAYNNRRRKDNQKEPEADHRDSPNFRKIYEILLSNRELLMMHSLYKDEPYMLRDLLGKGLNLKYFTSQYEMPEVGTFNFCFDYGYHITSTGRVYIEENVQEIFC</sequence>
<evidence type="ECO:0000313" key="1">
    <source>
        <dbReference type="EMBL" id="SDH13368.1"/>
    </source>
</evidence>
<gene>
    <name evidence="1" type="ORF">SAMN05192573_10729</name>
</gene>
<evidence type="ECO:0000313" key="2">
    <source>
        <dbReference type="Proteomes" id="UP000199705"/>
    </source>
</evidence>
<keyword evidence="2" id="KW-1185">Reference proteome</keyword>
<proteinExistence type="predicted"/>
<dbReference type="EMBL" id="FNCG01000007">
    <property type="protein sequence ID" value="SDH13368.1"/>
    <property type="molecule type" value="Genomic_DNA"/>
</dbReference>
<dbReference type="AlphaFoldDB" id="A0A1G7ZXF1"/>
<name>A0A1G7ZXF1_9SPHI</name>
<reference evidence="2" key="1">
    <citation type="submission" date="2016-10" db="EMBL/GenBank/DDBJ databases">
        <authorList>
            <person name="Varghese N."/>
            <person name="Submissions S."/>
        </authorList>
    </citation>
    <scope>NUCLEOTIDE SEQUENCE [LARGE SCALE GENOMIC DNA]</scope>
    <source>
        <strain evidence="2">Gh-67</strain>
    </source>
</reference>